<gene>
    <name evidence="2" type="ORF">R1CP_37765</name>
</gene>
<organism evidence="2">
    <name type="scientific">Rhodococcus opacus</name>
    <name type="common">Nocardia opaca</name>
    <dbReference type="NCBI Taxonomy" id="37919"/>
    <lineage>
        <taxon>Bacteria</taxon>
        <taxon>Bacillati</taxon>
        <taxon>Actinomycetota</taxon>
        <taxon>Actinomycetes</taxon>
        <taxon>Mycobacteriales</taxon>
        <taxon>Nocardiaceae</taxon>
        <taxon>Rhodococcus</taxon>
    </lineage>
</organism>
<keyword evidence="2" id="KW-0614">Plasmid</keyword>
<dbReference type="PATRIC" id="fig|37919.13.peg.7958"/>
<name>A0A1B1KHR0_RHOOP</name>
<dbReference type="EMBL" id="CP009112">
    <property type="protein sequence ID" value="ANS32152.1"/>
    <property type="molecule type" value="Genomic_DNA"/>
</dbReference>
<accession>A0A1B1KHR0</accession>
<feature type="domain" description="4Fe-4S Wbl-type" evidence="1">
    <location>
        <begin position="12"/>
        <end position="75"/>
    </location>
</feature>
<reference evidence="2" key="1">
    <citation type="submission" date="2014-07" db="EMBL/GenBank/DDBJ databases">
        <authorList>
            <person name="Zhang J.E."/>
            <person name="Yang H."/>
            <person name="Guo J."/>
            <person name="Deng Z."/>
            <person name="Luo H."/>
            <person name="Luo M."/>
            <person name="Zhao B."/>
        </authorList>
    </citation>
    <scope>NUCLEOTIDE SEQUENCE [LARGE SCALE GENOMIC DNA]</scope>
    <source>
        <strain evidence="2">1CP</strain>
        <plasmid evidence="2">pR1CP1</plasmid>
    </source>
</reference>
<protein>
    <recommendedName>
        <fullName evidence="1">4Fe-4S Wbl-type domain-containing protein</fullName>
    </recommendedName>
</protein>
<sequence>MTARRSAPTVLPCSIDPQSWDIDEGSYRAGRDAQRECFQCPRLAACRAEVAKMIAAGDPPQSTIWAGVAYRHDGTAVATDRELRVYYSRVEGQRAIERGSAA</sequence>
<dbReference type="Proteomes" id="UP000186108">
    <property type="component" value="Plasmid pR1CP1"/>
</dbReference>
<proteinExistence type="predicted"/>
<dbReference type="RefSeq" id="WP_065493621.1">
    <property type="nucleotide sequence ID" value="NZ_CP009112.1"/>
</dbReference>
<geneLocation type="plasmid" evidence="2">
    <name>pR1CP1</name>
</geneLocation>
<dbReference type="AlphaFoldDB" id="A0A1B1KHR0"/>
<evidence type="ECO:0000313" key="2">
    <source>
        <dbReference type="EMBL" id="ANS32152.1"/>
    </source>
</evidence>
<evidence type="ECO:0000259" key="1">
    <source>
        <dbReference type="PROSITE" id="PS51674"/>
    </source>
</evidence>
<dbReference type="PROSITE" id="PS51674">
    <property type="entry name" value="4FE4S_WBL"/>
    <property type="match status" value="1"/>
</dbReference>
<dbReference type="InterPro" id="IPR034768">
    <property type="entry name" value="4FE4S_WBL"/>
</dbReference>